<dbReference type="HOGENOM" id="CLU_047806_7_3_11"/>
<dbReference type="InterPro" id="IPR013520">
    <property type="entry name" value="Ribonucl_H"/>
</dbReference>
<dbReference type="GO" id="GO:0008408">
    <property type="term" value="F:3'-5' exonuclease activity"/>
    <property type="evidence" value="ECO:0007669"/>
    <property type="project" value="TreeGrafter"/>
</dbReference>
<gene>
    <name evidence="5" type="ordered locus">FRAAL2709</name>
</gene>
<dbReference type="EMBL" id="CT573213">
    <property type="protein sequence ID" value="CAJ61355.1"/>
    <property type="molecule type" value="Genomic_DNA"/>
</dbReference>
<reference evidence="5 6" key="1">
    <citation type="journal article" date="2007" name="Genome Res.">
        <title>Genome characteristics of facultatively symbiotic Frankia sp. strains reflect host range and host plant biogeography.</title>
        <authorList>
            <person name="Normand P."/>
            <person name="Lapierre P."/>
            <person name="Tisa L.S."/>
            <person name="Gogarten J.P."/>
            <person name="Alloisio N."/>
            <person name="Bagnarol E."/>
            <person name="Bassi C.A."/>
            <person name="Berry A.M."/>
            <person name="Bickhart D.M."/>
            <person name="Choisne N."/>
            <person name="Couloux A."/>
            <person name="Cournoyer B."/>
            <person name="Cruveiller S."/>
            <person name="Daubin V."/>
            <person name="Demange N."/>
            <person name="Francino M.P."/>
            <person name="Goltsman E."/>
            <person name="Huang Y."/>
            <person name="Kopp O.R."/>
            <person name="Labarre L."/>
            <person name="Lapidus A."/>
            <person name="Lavire C."/>
            <person name="Marechal J."/>
            <person name="Martinez M."/>
            <person name="Mastronunzio J.E."/>
            <person name="Mullin B.C."/>
            <person name="Niemann J."/>
            <person name="Pujic P."/>
            <person name="Rawnsley T."/>
            <person name="Rouy Z."/>
            <person name="Schenowitz C."/>
            <person name="Sellstedt A."/>
            <person name="Tavares F."/>
            <person name="Tomkins J.P."/>
            <person name="Vallenet D."/>
            <person name="Valverde C."/>
            <person name="Wall L.G."/>
            <person name="Wang Y."/>
            <person name="Medigue C."/>
            <person name="Benson D.R."/>
        </authorList>
    </citation>
    <scope>NUCLEOTIDE SEQUENCE [LARGE SCALE GENOMIC DNA]</scope>
    <source>
        <strain evidence="6">DSM 45986 / CECT 9034 / ACN14a</strain>
    </source>
</reference>
<evidence type="ECO:0000259" key="4">
    <source>
        <dbReference type="SMART" id="SM00479"/>
    </source>
</evidence>
<protein>
    <submittedName>
        <fullName evidence="5">DNA-directed DNA polymerase</fullName>
        <ecNumber evidence="5">2.7.7.-</ecNumber>
    </submittedName>
</protein>
<proteinExistence type="predicted"/>
<dbReference type="SMART" id="SM00479">
    <property type="entry name" value="EXOIII"/>
    <property type="match status" value="1"/>
</dbReference>
<dbReference type="STRING" id="326424.FRAAL2709"/>
<evidence type="ECO:0000256" key="3">
    <source>
        <dbReference type="ARBA" id="ARBA00022839"/>
    </source>
</evidence>
<dbReference type="AlphaFoldDB" id="Q0RM97"/>
<dbReference type="CDD" id="cd06127">
    <property type="entry name" value="DEDDh"/>
    <property type="match status" value="1"/>
</dbReference>
<evidence type="ECO:0000256" key="2">
    <source>
        <dbReference type="ARBA" id="ARBA00022801"/>
    </source>
</evidence>
<evidence type="ECO:0000313" key="5">
    <source>
        <dbReference type="EMBL" id="CAJ61355.1"/>
    </source>
</evidence>
<keyword evidence="5" id="KW-0239">DNA-directed DNA polymerase</keyword>
<dbReference type="InterPro" id="IPR036397">
    <property type="entry name" value="RNaseH_sf"/>
</dbReference>
<accession>Q0RM97</accession>
<dbReference type="GO" id="GO:0003887">
    <property type="term" value="F:DNA-directed DNA polymerase activity"/>
    <property type="evidence" value="ECO:0007669"/>
    <property type="project" value="UniProtKB-KW"/>
</dbReference>
<evidence type="ECO:0000313" key="6">
    <source>
        <dbReference type="Proteomes" id="UP000000657"/>
    </source>
</evidence>
<dbReference type="InterPro" id="IPR012337">
    <property type="entry name" value="RNaseH-like_sf"/>
</dbReference>
<dbReference type="Gene3D" id="3.30.420.10">
    <property type="entry name" value="Ribonuclease H-like superfamily/Ribonuclease H"/>
    <property type="match status" value="1"/>
</dbReference>
<keyword evidence="6" id="KW-1185">Reference proteome</keyword>
<keyword evidence="5" id="KW-0548">Nucleotidyltransferase</keyword>
<dbReference type="SUPFAM" id="SSF53098">
    <property type="entry name" value="Ribonuclease H-like"/>
    <property type="match status" value="1"/>
</dbReference>
<keyword evidence="1" id="KW-0540">Nuclease</keyword>
<dbReference type="PANTHER" id="PTHR30231:SF4">
    <property type="entry name" value="PROTEIN NEN2"/>
    <property type="match status" value="1"/>
</dbReference>
<dbReference type="KEGG" id="fal:FRAAL2709"/>
<organism evidence="5 6">
    <name type="scientific">Frankia alni (strain DSM 45986 / CECT 9034 / ACN14a)</name>
    <dbReference type="NCBI Taxonomy" id="326424"/>
    <lineage>
        <taxon>Bacteria</taxon>
        <taxon>Bacillati</taxon>
        <taxon>Actinomycetota</taxon>
        <taxon>Actinomycetes</taxon>
        <taxon>Frankiales</taxon>
        <taxon>Frankiaceae</taxon>
        <taxon>Frankia</taxon>
    </lineage>
</organism>
<dbReference type="Proteomes" id="UP000000657">
    <property type="component" value="Chromosome"/>
</dbReference>
<keyword evidence="2" id="KW-0378">Hydrolase</keyword>
<dbReference type="Pfam" id="PF00929">
    <property type="entry name" value="RNase_T"/>
    <property type="match status" value="1"/>
</dbReference>
<feature type="domain" description="Exonuclease" evidence="4">
    <location>
        <begin position="33"/>
        <end position="205"/>
    </location>
</feature>
<dbReference type="EC" id="2.7.7.-" evidence="5"/>
<name>Q0RM97_FRAAA</name>
<dbReference type="GO" id="GO:0003676">
    <property type="term" value="F:nucleic acid binding"/>
    <property type="evidence" value="ECO:0007669"/>
    <property type="project" value="InterPro"/>
</dbReference>
<keyword evidence="5" id="KW-0808">Transferase</keyword>
<dbReference type="eggNOG" id="COG0847">
    <property type="taxonomic scope" value="Bacteria"/>
</dbReference>
<evidence type="ECO:0000256" key="1">
    <source>
        <dbReference type="ARBA" id="ARBA00022722"/>
    </source>
</evidence>
<dbReference type="PANTHER" id="PTHR30231">
    <property type="entry name" value="DNA POLYMERASE III SUBUNIT EPSILON"/>
    <property type="match status" value="1"/>
</dbReference>
<sequence length="238" mass="25208">MAPSSAPQYGSIPTTGFAPTIGCPMTGTWQDAALVAIDLEGTGAQDGDQEDILEIALVPLHAGAMQIAESYTTVINPGRRIAARPWLSPGLTNQVLAGSPPLGRVEPELAARLNGRILVGHNVGVDWRLLHRRCPTVTPAGLLDTLRLARHLGVRTGNPLTTLLDRHDLTRQVTELAAGSQPHRALWDAIGAGLLLATLTHQFDSSRPATLDELHNLAGIPLSLPVPGWPTGDQPGLF</sequence>
<keyword evidence="3" id="KW-0269">Exonuclease</keyword>